<dbReference type="GO" id="GO:0006281">
    <property type="term" value="P:DNA repair"/>
    <property type="evidence" value="ECO:0007669"/>
    <property type="project" value="InterPro"/>
</dbReference>
<evidence type="ECO:0000256" key="6">
    <source>
        <dbReference type="ARBA" id="ARBA00022833"/>
    </source>
</evidence>
<evidence type="ECO:0000313" key="11">
    <source>
        <dbReference type="EMBL" id="SVB73780.1"/>
    </source>
</evidence>
<dbReference type="SUPFAM" id="SSF47781">
    <property type="entry name" value="RuvA domain 2-like"/>
    <property type="match status" value="1"/>
</dbReference>
<dbReference type="Pfam" id="PF03120">
    <property type="entry name" value="OB_DNA_ligase"/>
    <property type="match status" value="1"/>
</dbReference>
<dbReference type="GO" id="GO:0003911">
    <property type="term" value="F:DNA ligase (NAD+) activity"/>
    <property type="evidence" value="ECO:0007669"/>
    <property type="project" value="UniProtKB-EC"/>
</dbReference>
<dbReference type="HAMAP" id="MF_01588">
    <property type="entry name" value="DNA_ligase_A"/>
    <property type="match status" value="1"/>
</dbReference>
<evidence type="ECO:0000256" key="9">
    <source>
        <dbReference type="ARBA" id="ARBA00034005"/>
    </source>
</evidence>
<dbReference type="Gene3D" id="1.10.287.610">
    <property type="entry name" value="Helix hairpin bin"/>
    <property type="match status" value="1"/>
</dbReference>
<dbReference type="InterPro" id="IPR004150">
    <property type="entry name" value="NAD_DNA_ligase_OB"/>
</dbReference>
<evidence type="ECO:0000256" key="7">
    <source>
        <dbReference type="ARBA" id="ARBA00022842"/>
    </source>
</evidence>
<dbReference type="EMBL" id="UINC01055190">
    <property type="protein sequence ID" value="SVB73780.1"/>
    <property type="molecule type" value="Genomic_DNA"/>
</dbReference>
<name>A0A382GEX7_9ZZZZ</name>
<comment type="catalytic activity">
    <reaction evidence="9">
        <text>NAD(+) + (deoxyribonucleotide)n-3'-hydroxyl + 5'-phospho-(deoxyribonucleotide)m = (deoxyribonucleotide)n+m + AMP + beta-nicotinamide D-nucleotide.</text>
        <dbReference type="EC" id="6.5.1.2"/>
    </reaction>
</comment>
<dbReference type="EC" id="6.5.1.2" evidence="2"/>
<evidence type="ECO:0000256" key="1">
    <source>
        <dbReference type="ARBA" id="ARBA00001946"/>
    </source>
</evidence>
<dbReference type="InterPro" id="IPR013840">
    <property type="entry name" value="DNAligase_N"/>
</dbReference>
<dbReference type="Gene3D" id="2.40.50.140">
    <property type="entry name" value="Nucleic acid-binding proteins"/>
    <property type="match status" value="1"/>
</dbReference>
<dbReference type="CDD" id="cd00114">
    <property type="entry name" value="LIGANc"/>
    <property type="match status" value="1"/>
</dbReference>
<feature type="non-terminal residue" evidence="11">
    <location>
        <position position="481"/>
    </location>
</feature>
<dbReference type="AlphaFoldDB" id="A0A382GEX7"/>
<evidence type="ECO:0000256" key="4">
    <source>
        <dbReference type="ARBA" id="ARBA00022705"/>
    </source>
</evidence>
<dbReference type="Gene3D" id="6.20.10.30">
    <property type="match status" value="1"/>
</dbReference>
<dbReference type="SUPFAM" id="SSF56091">
    <property type="entry name" value="DNA ligase/mRNA capping enzyme, catalytic domain"/>
    <property type="match status" value="1"/>
</dbReference>
<dbReference type="GO" id="GO:0006260">
    <property type="term" value="P:DNA replication"/>
    <property type="evidence" value="ECO:0007669"/>
    <property type="project" value="UniProtKB-KW"/>
</dbReference>
<sequence length="481" mass="55604">MIPIEIQKKIKDLREELNQANHEYYIKENSSLTDFEYDEKFKELLTLENEYQDSIVEESPTQRIGSNLSIQFNTVEHNIPMLSLSNVFDLNELKDWIKKTSKTVDQDIFPLVCELKIDGLAVSVKFQNKLLNQASTRGNGTIGEDITNNVKTIRSIPLKINDSKNIEARGEIYFPISKFNQYNESRELAGLNSYSNPRNASSGSVRQLDPNETSKRPINIFFYNLFDEQGKEIVDSHYKSLEILEKLGLRIEKNSKQIHNFEELENYILFWSKNRAKLDYGTDGIVIKIDDINIQKNLGTTGRNPRWATSYKFPPEIVETKLNKINFNVGRTGVLTPWAELEPIMIDGVKISRATLHNRDEIERKDIRENDLVELQRAGEVIPQIIKVSNKNLRNNKSKKFEFPDYCPEPCNSKLLSDQNEVSVRCVSSSCPNKFERLLQYFSSKKCMDIEGLGSKICSILYKEGFINTLDEIYILEQKRK</sequence>
<dbReference type="NCBIfam" id="NF005932">
    <property type="entry name" value="PRK07956.1"/>
    <property type="match status" value="1"/>
</dbReference>
<dbReference type="InterPro" id="IPR013839">
    <property type="entry name" value="DNAligase_adenylation"/>
</dbReference>
<dbReference type="InterPro" id="IPR001679">
    <property type="entry name" value="DNA_ligase"/>
</dbReference>
<keyword evidence="7" id="KW-0460">Magnesium</keyword>
<accession>A0A382GEX7</accession>
<organism evidence="11">
    <name type="scientific">marine metagenome</name>
    <dbReference type="NCBI Taxonomy" id="408172"/>
    <lineage>
        <taxon>unclassified sequences</taxon>
        <taxon>metagenomes</taxon>
        <taxon>ecological metagenomes</taxon>
    </lineage>
</organism>
<protein>
    <recommendedName>
        <fullName evidence="2">DNA ligase (NAD(+))</fullName>
        <ecNumber evidence="2">6.5.1.2</ecNumber>
    </recommendedName>
</protein>
<dbReference type="Gene3D" id="3.30.470.30">
    <property type="entry name" value="DNA ligase/mRNA capping enzyme"/>
    <property type="match status" value="1"/>
</dbReference>
<evidence type="ECO:0000256" key="5">
    <source>
        <dbReference type="ARBA" id="ARBA00022723"/>
    </source>
</evidence>
<dbReference type="InterPro" id="IPR010994">
    <property type="entry name" value="RuvA_2-like"/>
</dbReference>
<dbReference type="FunFam" id="2.40.50.140:FF:000012">
    <property type="entry name" value="DNA ligase"/>
    <property type="match status" value="1"/>
</dbReference>
<dbReference type="GO" id="GO:0046872">
    <property type="term" value="F:metal ion binding"/>
    <property type="evidence" value="ECO:0007669"/>
    <property type="project" value="UniProtKB-KW"/>
</dbReference>
<keyword evidence="3" id="KW-0436">Ligase</keyword>
<proteinExistence type="inferred from homology"/>
<dbReference type="Gene3D" id="1.10.150.20">
    <property type="entry name" value="5' to 3' exonuclease, C-terminal subdomain"/>
    <property type="match status" value="1"/>
</dbReference>
<reference evidence="11" key="1">
    <citation type="submission" date="2018-05" db="EMBL/GenBank/DDBJ databases">
        <authorList>
            <person name="Lanie J.A."/>
            <person name="Ng W.-L."/>
            <person name="Kazmierczak K.M."/>
            <person name="Andrzejewski T.M."/>
            <person name="Davidsen T.M."/>
            <person name="Wayne K.J."/>
            <person name="Tettelin H."/>
            <person name="Glass J.I."/>
            <person name="Rusch D."/>
            <person name="Podicherti R."/>
            <person name="Tsui H.-C.T."/>
            <person name="Winkler M.E."/>
        </authorList>
    </citation>
    <scope>NUCLEOTIDE SEQUENCE</scope>
</reference>
<comment type="cofactor">
    <cofactor evidence="1">
        <name>Mg(2+)</name>
        <dbReference type="ChEBI" id="CHEBI:18420"/>
    </cofactor>
</comment>
<evidence type="ECO:0000256" key="8">
    <source>
        <dbReference type="ARBA" id="ARBA00023027"/>
    </source>
</evidence>
<keyword evidence="6" id="KW-0862">Zinc</keyword>
<dbReference type="InterPro" id="IPR012340">
    <property type="entry name" value="NA-bd_OB-fold"/>
</dbReference>
<dbReference type="Pfam" id="PF01653">
    <property type="entry name" value="DNA_ligase_aden"/>
    <property type="match status" value="1"/>
</dbReference>
<keyword evidence="8" id="KW-0520">NAD</keyword>
<dbReference type="NCBIfam" id="TIGR00575">
    <property type="entry name" value="dnlj"/>
    <property type="match status" value="1"/>
</dbReference>
<keyword evidence="5" id="KW-0479">Metal-binding</keyword>
<evidence type="ECO:0000256" key="3">
    <source>
        <dbReference type="ARBA" id="ARBA00022598"/>
    </source>
</evidence>
<evidence type="ECO:0000256" key="2">
    <source>
        <dbReference type="ARBA" id="ARBA00012722"/>
    </source>
</evidence>
<evidence type="ECO:0000259" key="10">
    <source>
        <dbReference type="SMART" id="SM00532"/>
    </source>
</evidence>
<dbReference type="SUPFAM" id="SSF50249">
    <property type="entry name" value="Nucleic acid-binding proteins"/>
    <property type="match status" value="1"/>
</dbReference>
<gene>
    <name evidence="11" type="ORF">METZ01_LOCUS226634</name>
</gene>
<keyword evidence="4" id="KW-0235">DNA replication</keyword>
<dbReference type="SMART" id="SM00532">
    <property type="entry name" value="LIGANc"/>
    <property type="match status" value="1"/>
</dbReference>
<feature type="domain" description="NAD-dependent DNA ligase N-terminal" evidence="10">
    <location>
        <begin position="5"/>
        <end position="447"/>
    </location>
</feature>